<comment type="PTM">
    <text evidence="8">Binds 2 heme groups per subunit.</text>
</comment>
<evidence type="ECO:0000256" key="9">
    <source>
        <dbReference type="PIRSR" id="PIRSR000294-2"/>
    </source>
</evidence>
<feature type="binding site" description="covalent" evidence="8">
    <location>
        <position position="77"/>
    </location>
    <ligand>
        <name>heme c</name>
        <dbReference type="ChEBI" id="CHEBI:61717"/>
        <label>1</label>
    </ligand>
</feature>
<feature type="binding site" description="axial binding residue" evidence="9">
    <location>
        <position position="227"/>
    </location>
    <ligand>
        <name>heme c</name>
        <dbReference type="ChEBI" id="CHEBI:61717"/>
        <label>2</label>
    </ligand>
    <ligandPart>
        <name>Fe</name>
        <dbReference type="ChEBI" id="CHEBI:18248"/>
    </ligandPart>
</feature>
<reference evidence="12 13" key="1">
    <citation type="submission" date="2015-11" db="EMBL/GenBank/DDBJ databases">
        <title>Draft genome of Sulfurovum riftiae 1812E, a member of the Epsilonproteobacteria isolated from the tube of the deep-sea hydrothermal vent tubewom Riftia pachyptila.</title>
        <authorList>
            <person name="Vetriani C."/>
            <person name="Giovannelli D."/>
        </authorList>
    </citation>
    <scope>NUCLEOTIDE SEQUENCE [LARGE SCALE GENOMIC DNA]</scope>
    <source>
        <strain evidence="12 13">1812E</strain>
    </source>
</reference>
<evidence type="ECO:0000313" key="13">
    <source>
        <dbReference type="Proteomes" id="UP000075359"/>
    </source>
</evidence>
<dbReference type="PIRSF" id="PIRSF000294">
    <property type="entry name" value="Cytochrome-c_peroxidase"/>
    <property type="match status" value="1"/>
</dbReference>
<feature type="signal peptide" evidence="10">
    <location>
        <begin position="1"/>
        <end position="20"/>
    </location>
</feature>
<keyword evidence="7 9" id="KW-0408">Iron</keyword>
<comment type="caution">
    <text evidence="12">The sequence shown here is derived from an EMBL/GenBank/DDBJ whole genome shotgun (WGS) entry which is preliminary data.</text>
</comment>
<name>A0A151CEF0_9BACT</name>
<dbReference type="SUPFAM" id="SSF46626">
    <property type="entry name" value="Cytochrome c"/>
    <property type="match status" value="2"/>
</dbReference>
<evidence type="ECO:0000256" key="8">
    <source>
        <dbReference type="PIRSR" id="PIRSR000294-1"/>
    </source>
</evidence>
<evidence type="ECO:0000259" key="11">
    <source>
        <dbReference type="PROSITE" id="PS51007"/>
    </source>
</evidence>
<comment type="cofactor">
    <cofactor evidence="8">
        <name>heme</name>
        <dbReference type="ChEBI" id="CHEBI:30413"/>
    </cofactor>
    <text evidence="8">Binds 2 heme groups.</text>
</comment>
<dbReference type="RefSeq" id="WP_067331858.1">
    <property type="nucleotide sequence ID" value="NZ_LNKT01000056.1"/>
</dbReference>
<protein>
    <submittedName>
        <fullName evidence="12">Cytochrome C biogenesis protein CcsA</fullName>
    </submittedName>
</protein>
<dbReference type="InterPro" id="IPR026259">
    <property type="entry name" value="MauG/Cytc_peroxidase"/>
</dbReference>
<dbReference type="InterPro" id="IPR009056">
    <property type="entry name" value="Cyt_c-like_dom"/>
</dbReference>
<dbReference type="GO" id="GO:0004130">
    <property type="term" value="F:cytochrome-c peroxidase activity"/>
    <property type="evidence" value="ECO:0007669"/>
    <property type="project" value="TreeGrafter"/>
</dbReference>
<dbReference type="InterPro" id="IPR004852">
    <property type="entry name" value="Di-haem_cyt_c_peroxidsae"/>
</dbReference>
<dbReference type="GO" id="GO:0042597">
    <property type="term" value="C:periplasmic space"/>
    <property type="evidence" value="ECO:0007669"/>
    <property type="project" value="UniProtKB-SubCell"/>
</dbReference>
<dbReference type="STRING" id="1630136.AS592_04740"/>
<evidence type="ECO:0000256" key="2">
    <source>
        <dbReference type="ARBA" id="ARBA00022617"/>
    </source>
</evidence>
<feature type="binding site" description="axial binding residue" evidence="9">
    <location>
        <position position="81"/>
    </location>
    <ligand>
        <name>heme c</name>
        <dbReference type="ChEBI" id="CHEBI:61717"/>
        <label>1</label>
    </ligand>
    <ligandPart>
        <name>Fe</name>
        <dbReference type="ChEBI" id="CHEBI:18248"/>
    </ligandPart>
</feature>
<feature type="domain" description="Cytochrome c" evidence="11">
    <location>
        <begin position="55"/>
        <end position="165"/>
    </location>
</feature>
<feature type="binding site" description="axial binding residue" evidence="9">
    <location>
        <position position="291"/>
    </location>
    <ligand>
        <name>heme c</name>
        <dbReference type="ChEBI" id="CHEBI:61717"/>
        <label>2</label>
    </ligand>
    <ligandPart>
        <name>Fe</name>
        <dbReference type="ChEBI" id="CHEBI:18248"/>
    </ligandPart>
</feature>
<keyword evidence="3 9" id="KW-0479">Metal-binding</keyword>
<dbReference type="Gene3D" id="1.10.760.10">
    <property type="entry name" value="Cytochrome c-like domain"/>
    <property type="match status" value="2"/>
</dbReference>
<accession>A0A151CEF0</accession>
<dbReference type="PROSITE" id="PS51007">
    <property type="entry name" value="CYTC"/>
    <property type="match status" value="2"/>
</dbReference>
<dbReference type="InterPro" id="IPR051395">
    <property type="entry name" value="Cytochrome_c_Peroxidase/MauG"/>
</dbReference>
<organism evidence="12 13">
    <name type="scientific">Sulfurovum riftiae</name>
    <dbReference type="NCBI Taxonomy" id="1630136"/>
    <lineage>
        <taxon>Bacteria</taxon>
        <taxon>Pseudomonadati</taxon>
        <taxon>Campylobacterota</taxon>
        <taxon>Epsilonproteobacteria</taxon>
        <taxon>Campylobacterales</taxon>
        <taxon>Sulfurovaceae</taxon>
        <taxon>Sulfurovum</taxon>
    </lineage>
</organism>
<dbReference type="EMBL" id="LNKT01000056">
    <property type="protein sequence ID" value="KYJ85901.1"/>
    <property type="molecule type" value="Genomic_DNA"/>
</dbReference>
<dbReference type="Proteomes" id="UP000075359">
    <property type="component" value="Unassembled WGS sequence"/>
</dbReference>
<keyword evidence="6" id="KW-0560">Oxidoreductase</keyword>
<dbReference type="OrthoDB" id="9805202at2"/>
<dbReference type="GO" id="GO:0020037">
    <property type="term" value="F:heme binding"/>
    <property type="evidence" value="ECO:0007669"/>
    <property type="project" value="InterPro"/>
</dbReference>
<feature type="binding site" description="covalent" evidence="8">
    <location>
        <position position="223"/>
    </location>
    <ligand>
        <name>heme c</name>
        <dbReference type="ChEBI" id="CHEBI:61717"/>
        <label>2</label>
    </ligand>
</feature>
<dbReference type="PANTHER" id="PTHR30600:SF7">
    <property type="entry name" value="CYTOCHROME C PEROXIDASE-RELATED"/>
    <property type="match status" value="1"/>
</dbReference>
<evidence type="ECO:0000256" key="1">
    <source>
        <dbReference type="ARBA" id="ARBA00004418"/>
    </source>
</evidence>
<evidence type="ECO:0000256" key="5">
    <source>
        <dbReference type="ARBA" id="ARBA00022764"/>
    </source>
</evidence>
<dbReference type="InterPro" id="IPR036909">
    <property type="entry name" value="Cyt_c-like_dom_sf"/>
</dbReference>
<evidence type="ECO:0000256" key="6">
    <source>
        <dbReference type="ARBA" id="ARBA00023002"/>
    </source>
</evidence>
<evidence type="ECO:0000256" key="7">
    <source>
        <dbReference type="ARBA" id="ARBA00023004"/>
    </source>
</evidence>
<gene>
    <name evidence="12" type="ORF">AS592_04740</name>
</gene>
<keyword evidence="2 8" id="KW-0349">Heme</keyword>
<keyword evidence="4 10" id="KW-0732">Signal</keyword>
<dbReference type="AlphaFoldDB" id="A0A151CEF0"/>
<evidence type="ECO:0000256" key="3">
    <source>
        <dbReference type="ARBA" id="ARBA00022723"/>
    </source>
</evidence>
<sequence length="340" mass="36757">MKVIKLMGMSLLASSLLLGAGSVAEKAKNAGLKAIPADKTELMKLIDPNKTITAERVELGKKLYFEPRLSKSGIISCNTCHNLGLGGVDGVPAAVGHNWTANPHHLNSPTVYNAVFFAAQFWDGRSPDLEDQAQGPMQAPPEMAAPPALVEERVNSIPAYVEDFKKAYGKDVKVDFTTITKTIGIFERTLVTPSRFDDYLNGKEDALTDAEKAGLATFIDKGCTSCHTGIALGGTMQPFPAVGKFKYANVGDFKGDKNGMVKTPTLRNITETAPYFHNGTEWNLAEAVKIMGETQLGMKISDEDAAKIVTFFGALKGKKPEVTYPQLPESTLKTPKPDFK</sequence>
<keyword evidence="5" id="KW-0574">Periplasm</keyword>
<feature type="domain" description="Cytochrome c" evidence="11">
    <location>
        <begin position="209"/>
        <end position="316"/>
    </location>
</feature>
<comment type="subcellular location">
    <subcellularLocation>
        <location evidence="1">Periplasm</location>
    </subcellularLocation>
</comment>
<evidence type="ECO:0000256" key="10">
    <source>
        <dbReference type="SAM" id="SignalP"/>
    </source>
</evidence>
<dbReference type="GO" id="GO:0009055">
    <property type="term" value="F:electron transfer activity"/>
    <property type="evidence" value="ECO:0007669"/>
    <property type="project" value="InterPro"/>
</dbReference>
<dbReference type="PANTHER" id="PTHR30600">
    <property type="entry name" value="CYTOCHROME C PEROXIDASE-RELATED"/>
    <property type="match status" value="1"/>
</dbReference>
<feature type="chain" id="PRO_5007578398" evidence="10">
    <location>
        <begin position="21"/>
        <end position="340"/>
    </location>
</feature>
<dbReference type="Pfam" id="PF03150">
    <property type="entry name" value="CCP_MauG"/>
    <property type="match status" value="1"/>
</dbReference>
<feature type="binding site" description="covalent" evidence="8">
    <location>
        <position position="226"/>
    </location>
    <ligand>
        <name>heme c</name>
        <dbReference type="ChEBI" id="CHEBI:61717"/>
        <label>2</label>
    </ligand>
</feature>
<dbReference type="GO" id="GO:0046872">
    <property type="term" value="F:metal ion binding"/>
    <property type="evidence" value="ECO:0007669"/>
    <property type="project" value="UniProtKB-KW"/>
</dbReference>
<feature type="binding site" description="covalent" evidence="8">
    <location>
        <position position="80"/>
    </location>
    <ligand>
        <name>heme c</name>
        <dbReference type="ChEBI" id="CHEBI:61717"/>
        <label>1</label>
    </ligand>
</feature>
<keyword evidence="13" id="KW-1185">Reference proteome</keyword>
<proteinExistence type="predicted"/>
<evidence type="ECO:0000313" key="12">
    <source>
        <dbReference type="EMBL" id="KYJ85901.1"/>
    </source>
</evidence>
<evidence type="ECO:0000256" key="4">
    <source>
        <dbReference type="ARBA" id="ARBA00022729"/>
    </source>
</evidence>
<feature type="binding site" description="axial binding residue" evidence="9">
    <location>
        <position position="97"/>
    </location>
    <ligand>
        <name>heme c</name>
        <dbReference type="ChEBI" id="CHEBI:61717"/>
        <label>1</label>
    </ligand>
    <ligandPart>
        <name>Fe</name>
        <dbReference type="ChEBI" id="CHEBI:18248"/>
    </ligandPart>
</feature>